<dbReference type="Proteomes" id="UP000596660">
    <property type="component" value="Unplaced"/>
</dbReference>
<evidence type="ECO:0000259" key="2">
    <source>
        <dbReference type="Pfam" id="PF05699"/>
    </source>
</evidence>
<dbReference type="InterPro" id="IPR052035">
    <property type="entry name" value="ZnF_BED_domain_contain"/>
</dbReference>
<name>A0A803LC58_CHEQI</name>
<dbReference type="EnsemblPlants" id="AUR62009447-RA">
    <property type="protein sequence ID" value="AUR62009447-RA:cds"/>
    <property type="gene ID" value="AUR62009447"/>
</dbReference>
<dbReference type="InterPro" id="IPR012337">
    <property type="entry name" value="RNaseH-like_sf"/>
</dbReference>
<keyword evidence="5" id="KW-1185">Reference proteome</keyword>
<evidence type="ECO:0000313" key="4">
    <source>
        <dbReference type="EnsemblPlants" id="AUR62009447-RA:cds"/>
    </source>
</evidence>
<protein>
    <submittedName>
        <fullName evidence="4">Uncharacterized protein</fullName>
    </submittedName>
</protein>
<dbReference type="AlphaFoldDB" id="A0A803LC58"/>
<dbReference type="GO" id="GO:0046983">
    <property type="term" value="F:protein dimerization activity"/>
    <property type="evidence" value="ECO:0007669"/>
    <property type="project" value="InterPro"/>
</dbReference>
<dbReference type="SUPFAM" id="SSF53098">
    <property type="entry name" value="Ribonuclease H-like"/>
    <property type="match status" value="1"/>
</dbReference>
<proteinExistence type="predicted"/>
<dbReference type="OMA" id="WKENEPH"/>
<feature type="domain" description="HAT C-terminal dimerisation" evidence="2">
    <location>
        <begin position="437"/>
        <end position="519"/>
    </location>
</feature>
<dbReference type="PANTHER" id="PTHR46481:SF6">
    <property type="entry name" value="ZINC FINGER BED DOMAIN-CONTAINING PROTEIN RICESLEEPER 2-LIKE"/>
    <property type="match status" value="1"/>
</dbReference>
<dbReference type="Gramene" id="AUR62009447-RA">
    <property type="protein sequence ID" value="AUR62009447-RA:cds"/>
    <property type="gene ID" value="AUR62009447"/>
</dbReference>
<keyword evidence="1" id="KW-0238">DNA-binding</keyword>
<feature type="domain" description="hAT-like transposase RNase-H fold" evidence="3">
    <location>
        <begin position="303"/>
        <end position="401"/>
    </location>
</feature>
<evidence type="ECO:0000313" key="5">
    <source>
        <dbReference type="Proteomes" id="UP000596660"/>
    </source>
</evidence>
<dbReference type="InterPro" id="IPR025525">
    <property type="entry name" value="hAT-like_transposase_RNase-H"/>
</dbReference>
<dbReference type="PANTHER" id="PTHR46481">
    <property type="entry name" value="ZINC FINGER BED DOMAIN-CONTAINING PROTEIN 4"/>
    <property type="match status" value="1"/>
</dbReference>
<sequence length="549" mass="64031">GGKYEDSVFMEMMLSAIIKHGLPLTLFEQSGTRDVFDYLKPNVKHISTDAAKGNCMEVYEKEKAKFKHDLGSISGRLCLTIDIWVDPCTNDYLCLTANYVDSNWKLQSKFLNLLRLSFPWDASSLQSAVYDVLCKWGIEKKVFSITFDSGRCGEAVQDMLRECLNGKDGALLCNGDYLHVCCGARFMDHMGEECFKLINSPISKIREGVHYIMGHEKNRLKFEEAALLIFQGEYEPLWSDSYLRWNSTYLLLERAVKYRYAFEHVMIDDEYTDWHLTVEEWSRVEKMCKLLKPLYDIANLFLGTEHPTANLYFINVMKIGLLLVDALEDIDLEISNLARRMKSEFDVYWDSCHEVLALAIVFDPRYKLSFVKFCYGKLDKASAENRYECTRKRLDRLFKTYSDQLFESHLNEMKDDIIKGFDIYCRTKESNSGNSSLNLYLNEQNVRCQKQMDVLSWWKENEPHFGQELTLMARDILSTPITSFPKDSVFGMGYRVKDRLKGDWYSKWTEALIATRNWLYGYPVEPDYPGGLMGIEQRFWRTSDEEESD</sequence>
<dbReference type="Pfam" id="PF14372">
    <property type="entry name" value="hAT-like_RNase-H"/>
    <property type="match status" value="1"/>
</dbReference>
<accession>A0A803LC58</accession>
<reference evidence="4" key="2">
    <citation type="submission" date="2021-03" db="UniProtKB">
        <authorList>
            <consortium name="EnsemblPlants"/>
        </authorList>
    </citation>
    <scope>IDENTIFICATION</scope>
</reference>
<dbReference type="InterPro" id="IPR008906">
    <property type="entry name" value="HATC_C_dom"/>
</dbReference>
<evidence type="ECO:0000259" key="3">
    <source>
        <dbReference type="Pfam" id="PF14372"/>
    </source>
</evidence>
<organism evidence="4 5">
    <name type="scientific">Chenopodium quinoa</name>
    <name type="common">Quinoa</name>
    <dbReference type="NCBI Taxonomy" id="63459"/>
    <lineage>
        <taxon>Eukaryota</taxon>
        <taxon>Viridiplantae</taxon>
        <taxon>Streptophyta</taxon>
        <taxon>Embryophyta</taxon>
        <taxon>Tracheophyta</taxon>
        <taxon>Spermatophyta</taxon>
        <taxon>Magnoliopsida</taxon>
        <taxon>eudicotyledons</taxon>
        <taxon>Gunneridae</taxon>
        <taxon>Pentapetalae</taxon>
        <taxon>Caryophyllales</taxon>
        <taxon>Chenopodiaceae</taxon>
        <taxon>Chenopodioideae</taxon>
        <taxon>Atripliceae</taxon>
        <taxon>Chenopodium</taxon>
    </lineage>
</organism>
<dbReference type="GO" id="GO:0003677">
    <property type="term" value="F:DNA binding"/>
    <property type="evidence" value="ECO:0007669"/>
    <property type="project" value="UniProtKB-KW"/>
</dbReference>
<evidence type="ECO:0000256" key="1">
    <source>
        <dbReference type="ARBA" id="ARBA00023125"/>
    </source>
</evidence>
<reference evidence="4" key="1">
    <citation type="journal article" date="2017" name="Nature">
        <title>The genome of Chenopodium quinoa.</title>
        <authorList>
            <person name="Jarvis D.E."/>
            <person name="Ho Y.S."/>
            <person name="Lightfoot D.J."/>
            <person name="Schmoeckel S.M."/>
            <person name="Li B."/>
            <person name="Borm T.J.A."/>
            <person name="Ohyanagi H."/>
            <person name="Mineta K."/>
            <person name="Michell C.T."/>
            <person name="Saber N."/>
            <person name="Kharbatia N.M."/>
            <person name="Rupper R.R."/>
            <person name="Sharp A.R."/>
            <person name="Dally N."/>
            <person name="Boughton B.A."/>
            <person name="Woo Y.H."/>
            <person name="Gao G."/>
            <person name="Schijlen E.G.W.M."/>
            <person name="Guo X."/>
            <person name="Momin A.A."/>
            <person name="Negrao S."/>
            <person name="Al-Babili S."/>
            <person name="Gehring C."/>
            <person name="Roessner U."/>
            <person name="Jung C."/>
            <person name="Murphy K."/>
            <person name="Arold S.T."/>
            <person name="Gojobori T."/>
            <person name="van der Linden C.G."/>
            <person name="van Loo E.N."/>
            <person name="Jellen E.N."/>
            <person name="Maughan P.J."/>
            <person name="Tester M."/>
        </authorList>
    </citation>
    <scope>NUCLEOTIDE SEQUENCE [LARGE SCALE GENOMIC DNA]</scope>
    <source>
        <strain evidence="4">cv. PI 614886</strain>
    </source>
</reference>
<dbReference type="Pfam" id="PF05699">
    <property type="entry name" value="Dimer_Tnp_hAT"/>
    <property type="match status" value="1"/>
</dbReference>